<name>A0AAE0IBH0_9PEZI</name>
<proteinExistence type="predicted"/>
<sequence length="320" mass="33861">MTEPEHNRPGSSAAAYHASSIPSSPRPSVNSRGSRTSLRREHERQEAIAQARPMSVAQSHSQSPQLPSAAPVEQPAKLPQQNLSFTPPFTLITSSNHPSQRQTTHHPTVHYIFADDDPEVLTAALAQHHRQTDQDETDEQASSIHPNDRAVVLDMVPMSDGTSLEVAWASSLSPDWAIVSASVSHVEGGEAGPGTPAGGHNGNPGGLVLKIEGVSIEPPSSGTAVSGKTHSPETGQQSPGGSGTKRQQQPSAAEEYAGLIADFDKRMALLRRVVNTGAERQRRLDADGETHEADAPAAGPVEEQAVTERPAAGEEDDARD</sequence>
<feature type="compositionally biased region" description="Polar residues" evidence="1">
    <location>
        <begin position="56"/>
        <end position="66"/>
    </location>
</feature>
<feature type="region of interest" description="Disordered" evidence="1">
    <location>
        <begin position="277"/>
        <end position="320"/>
    </location>
</feature>
<evidence type="ECO:0000313" key="3">
    <source>
        <dbReference type="Proteomes" id="UP001283341"/>
    </source>
</evidence>
<dbReference type="Proteomes" id="UP001283341">
    <property type="component" value="Unassembled WGS sequence"/>
</dbReference>
<dbReference type="AlphaFoldDB" id="A0AAE0IBH0"/>
<evidence type="ECO:0000313" key="2">
    <source>
        <dbReference type="EMBL" id="KAK3322059.1"/>
    </source>
</evidence>
<feature type="compositionally biased region" description="Polar residues" evidence="1">
    <location>
        <begin position="218"/>
        <end position="237"/>
    </location>
</feature>
<comment type="caution">
    <text evidence="2">The sequence shown here is derived from an EMBL/GenBank/DDBJ whole genome shotgun (WGS) entry which is preliminary data.</text>
</comment>
<evidence type="ECO:0000256" key="1">
    <source>
        <dbReference type="SAM" id="MobiDB-lite"/>
    </source>
</evidence>
<feature type="region of interest" description="Disordered" evidence="1">
    <location>
        <begin position="187"/>
        <end position="257"/>
    </location>
</feature>
<reference evidence="2" key="1">
    <citation type="journal article" date="2023" name="Mol. Phylogenet. Evol.">
        <title>Genome-scale phylogeny and comparative genomics of the fungal order Sordariales.</title>
        <authorList>
            <person name="Hensen N."/>
            <person name="Bonometti L."/>
            <person name="Westerberg I."/>
            <person name="Brannstrom I.O."/>
            <person name="Guillou S."/>
            <person name="Cros-Aarteil S."/>
            <person name="Calhoun S."/>
            <person name="Haridas S."/>
            <person name="Kuo A."/>
            <person name="Mondo S."/>
            <person name="Pangilinan J."/>
            <person name="Riley R."/>
            <person name="LaButti K."/>
            <person name="Andreopoulos B."/>
            <person name="Lipzen A."/>
            <person name="Chen C."/>
            <person name="Yan M."/>
            <person name="Daum C."/>
            <person name="Ng V."/>
            <person name="Clum A."/>
            <person name="Steindorff A."/>
            <person name="Ohm R.A."/>
            <person name="Martin F."/>
            <person name="Silar P."/>
            <person name="Natvig D.O."/>
            <person name="Lalanne C."/>
            <person name="Gautier V."/>
            <person name="Ament-Velasquez S.L."/>
            <person name="Kruys A."/>
            <person name="Hutchinson M.I."/>
            <person name="Powell A.J."/>
            <person name="Barry K."/>
            <person name="Miller A.N."/>
            <person name="Grigoriev I.V."/>
            <person name="Debuchy R."/>
            <person name="Gladieux P."/>
            <person name="Hiltunen Thoren M."/>
            <person name="Johannesson H."/>
        </authorList>
    </citation>
    <scope>NUCLEOTIDE SEQUENCE</scope>
    <source>
        <strain evidence="2">CBS 118394</strain>
    </source>
</reference>
<gene>
    <name evidence="2" type="ORF">B0H66DRAFT_187093</name>
</gene>
<feature type="compositionally biased region" description="Polar residues" evidence="1">
    <location>
        <begin position="20"/>
        <end position="36"/>
    </location>
</feature>
<protein>
    <submittedName>
        <fullName evidence="2">Uncharacterized protein</fullName>
    </submittedName>
</protein>
<feature type="compositionally biased region" description="Basic and acidic residues" evidence="1">
    <location>
        <begin position="279"/>
        <end position="294"/>
    </location>
</feature>
<feature type="region of interest" description="Disordered" evidence="1">
    <location>
        <begin position="1"/>
        <end position="75"/>
    </location>
</feature>
<organism evidence="2 3">
    <name type="scientific">Apodospora peruviana</name>
    <dbReference type="NCBI Taxonomy" id="516989"/>
    <lineage>
        <taxon>Eukaryota</taxon>
        <taxon>Fungi</taxon>
        <taxon>Dikarya</taxon>
        <taxon>Ascomycota</taxon>
        <taxon>Pezizomycotina</taxon>
        <taxon>Sordariomycetes</taxon>
        <taxon>Sordariomycetidae</taxon>
        <taxon>Sordariales</taxon>
        <taxon>Lasiosphaeriaceae</taxon>
        <taxon>Apodospora</taxon>
    </lineage>
</organism>
<keyword evidence="3" id="KW-1185">Reference proteome</keyword>
<reference evidence="2" key="2">
    <citation type="submission" date="2023-06" db="EMBL/GenBank/DDBJ databases">
        <authorList>
            <consortium name="Lawrence Berkeley National Laboratory"/>
            <person name="Haridas S."/>
            <person name="Hensen N."/>
            <person name="Bonometti L."/>
            <person name="Westerberg I."/>
            <person name="Brannstrom I.O."/>
            <person name="Guillou S."/>
            <person name="Cros-Aarteil S."/>
            <person name="Calhoun S."/>
            <person name="Kuo A."/>
            <person name="Mondo S."/>
            <person name="Pangilinan J."/>
            <person name="Riley R."/>
            <person name="Labutti K."/>
            <person name="Andreopoulos B."/>
            <person name="Lipzen A."/>
            <person name="Chen C."/>
            <person name="Yanf M."/>
            <person name="Daum C."/>
            <person name="Ng V."/>
            <person name="Clum A."/>
            <person name="Steindorff A."/>
            <person name="Ohm R."/>
            <person name="Martin F."/>
            <person name="Silar P."/>
            <person name="Natvig D."/>
            <person name="Lalanne C."/>
            <person name="Gautier V."/>
            <person name="Ament-Velasquez S.L."/>
            <person name="Kruys A."/>
            <person name="Hutchinson M.I."/>
            <person name="Powell A.J."/>
            <person name="Barry K."/>
            <person name="Miller A.N."/>
            <person name="Grigoriev I.V."/>
            <person name="Debuchy R."/>
            <person name="Gladieux P."/>
            <person name="Thoren M.H."/>
            <person name="Johannesson H."/>
        </authorList>
    </citation>
    <scope>NUCLEOTIDE SEQUENCE</scope>
    <source>
        <strain evidence="2">CBS 118394</strain>
    </source>
</reference>
<accession>A0AAE0IBH0</accession>
<dbReference type="EMBL" id="JAUEDM010000003">
    <property type="protein sequence ID" value="KAK3322059.1"/>
    <property type="molecule type" value="Genomic_DNA"/>
</dbReference>
<feature type="compositionally biased region" description="Gly residues" evidence="1">
    <location>
        <begin position="189"/>
        <end position="205"/>
    </location>
</feature>